<feature type="compositionally biased region" description="Gly residues" evidence="1">
    <location>
        <begin position="279"/>
        <end position="296"/>
    </location>
</feature>
<dbReference type="AlphaFoldDB" id="A0A484MPF5"/>
<sequence>MGIIRVGAVENGVEDCIIHCGGGGDVEEMGRHVEGFNPEFKGELSLEKKGSDGVVESAEERGYKGGGRDDKVRNLVGDCGENPALKKSIQLKPFIIFAGGRDDRPIDVEPGVSGKQPPYFRVGASFSEPNYKKWSRLFLLLIRRFSLGDFVTGKSSPSSADDSEWFQLDALIQAIYNIFHDNKPARAMQLEHQFRTTTKGSLSIAAYCQTLRNLADWLEDVDATVSEQQLVLQVLRGLPDDLRAQTSFLQYQTPPPTFLQTSSALLLIEQQRAELGVGSDTGDGGTAFYAGSGGPRRQGSADGGRSDSSGGGGFGQQQQYSRHRGGSSRGRGYADGNRDSSVQ</sequence>
<dbReference type="OrthoDB" id="97058at2759"/>
<dbReference type="Proteomes" id="UP000595140">
    <property type="component" value="Unassembled WGS sequence"/>
</dbReference>
<dbReference type="EMBL" id="OOIL02003924">
    <property type="protein sequence ID" value="VFQ89966.1"/>
    <property type="molecule type" value="Genomic_DNA"/>
</dbReference>
<feature type="region of interest" description="Disordered" evidence="1">
    <location>
        <begin position="276"/>
        <end position="343"/>
    </location>
</feature>
<dbReference type="PANTHER" id="PTHR47481:SF40">
    <property type="entry name" value="RETROTRANSPOSON GAG DOMAIN-CONTAINING PROTEIN"/>
    <property type="match status" value="1"/>
</dbReference>
<keyword evidence="3" id="KW-1185">Reference proteome</keyword>
<reference evidence="2 3" key="1">
    <citation type="submission" date="2018-04" db="EMBL/GenBank/DDBJ databases">
        <authorList>
            <person name="Vogel A."/>
        </authorList>
    </citation>
    <scope>NUCLEOTIDE SEQUENCE [LARGE SCALE GENOMIC DNA]</scope>
</reference>
<evidence type="ECO:0000256" key="1">
    <source>
        <dbReference type="SAM" id="MobiDB-lite"/>
    </source>
</evidence>
<accession>A0A484MPF5</accession>
<gene>
    <name evidence="2" type="ORF">CCAM_LOCUS31742</name>
</gene>
<evidence type="ECO:0000313" key="3">
    <source>
        <dbReference type="Proteomes" id="UP000595140"/>
    </source>
</evidence>
<protein>
    <submittedName>
        <fullName evidence="2">Uncharacterized protein</fullName>
    </submittedName>
</protein>
<evidence type="ECO:0000313" key="2">
    <source>
        <dbReference type="EMBL" id="VFQ89966.1"/>
    </source>
</evidence>
<proteinExistence type="predicted"/>
<name>A0A484MPF5_9ASTE</name>
<dbReference type="PANTHER" id="PTHR47481">
    <property type="match status" value="1"/>
</dbReference>
<organism evidence="2 3">
    <name type="scientific">Cuscuta campestris</name>
    <dbReference type="NCBI Taxonomy" id="132261"/>
    <lineage>
        <taxon>Eukaryota</taxon>
        <taxon>Viridiplantae</taxon>
        <taxon>Streptophyta</taxon>
        <taxon>Embryophyta</taxon>
        <taxon>Tracheophyta</taxon>
        <taxon>Spermatophyta</taxon>
        <taxon>Magnoliopsida</taxon>
        <taxon>eudicotyledons</taxon>
        <taxon>Gunneridae</taxon>
        <taxon>Pentapetalae</taxon>
        <taxon>asterids</taxon>
        <taxon>lamiids</taxon>
        <taxon>Solanales</taxon>
        <taxon>Convolvulaceae</taxon>
        <taxon>Cuscuteae</taxon>
        <taxon>Cuscuta</taxon>
        <taxon>Cuscuta subgen. Grammica</taxon>
        <taxon>Cuscuta sect. Cleistogrammica</taxon>
    </lineage>
</organism>
<dbReference type="Pfam" id="PF14223">
    <property type="entry name" value="Retrotran_gag_2"/>
    <property type="match status" value="1"/>
</dbReference>